<dbReference type="EC" id="3.1.1.-" evidence="8"/>
<sequence>MYCLYSRLQSSLLAFLLNFAKISRTPKMRTSVFTASCFLLLAHYIENVAATLSCTKAALLPYMPPNTTLQLVTSVANGGSYGGGSADKDFPASATNLPALCAVQMQVHEAASSYVLGVYLPSTATYNQRFMATGNTGFGGGINWPAMGTFTQYGFASMSTGSGHSSGAGSATWALNNPEAVLDWDYRAMHGSVVVAKQVVAAFYKTSIAYSYYSACSGGGRQGLKEVQMFPEDFDGVVAGSPPWQLTHLHPWALQVGKWNLPLGGPNRIPASMFLPIKNEIYKQCDPADGLKDGVISAPYSCKFNATALACSNTKITSCLKPGPMATFNLLYSDWRDDSGNFLFPPFALGASYSTLSGGTTAPSGFGVDFVANFVANDANYNWTTFNTSVVALAGRATVARGNADNFDMSPFQARGGKLIHYHGMADSLIPTGSSILFREKVANTMKLGTDGLNEFYRMFLIPGMGHCRNSDVAPWFIAGGGQSIAKSSHSVPGFSDAQHDAVLAIMSWVENGTAPDSIIATKFAGDTDKNTVVNQRPICAYPSLAKWDGVGNVNSSSSWNCRPGDPISIPQAMLGH</sequence>
<dbReference type="AlphaFoldDB" id="A0A9P6SK04"/>
<evidence type="ECO:0000256" key="4">
    <source>
        <dbReference type="ARBA" id="ARBA00022729"/>
    </source>
</evidence>
<evidence type="ECO:0000256" key="2">
    <source>
        <dbReference type="ARBA" id="ARBA00022487"/>
    </source>
</evidence>
<dbReference type="GO" id="GO:0046872">
    <property type="term" value="F:metal ion binding"/>
    <property type="evidence" value="ECO:0007669"/>
    <property type="project" value="UniProtKB-KW"/>
</dbReference>
<dbReference type="OrthoDB" id="3039123at2759"/>
<dbReference type="PANTHER" id="PTHR33938">
    <property type="entry name" value="FERULOYL ESTERASE B-RELATED"/>
    <property type="match status" value="1"/>
</dbReference>
<keyword evidence="7" id="KW-1015">Disulfide bond</keyword>
<keyword evidence="4" id="KW-0732">Signal</keyword>
<accession>A0A9P6SK04</accession>
<dbReference type="Proteomes" id="UP000785200">
    <property type="component" value="Unassembled WGS sequence"/>
</dbReference>
<protein>
    <recommendedName>
        <fullName evidence="8">Carboxylic ester hydrolase</fullName>
        <ecNumber evidence="8">3.1.1.-</ecNumber>
    </recommendedName>
</protein>
<organism evidence="9 10">
    <name type="scientific">Hyphodiscus hymeniophilus</name>
    <dbReference type="NCBI Taxonomy" id="353542"/>
    <lineage>
        <taxon>Eukaryota</taxon>
        <taxon>Fungi</taxon>
        <taxon>Dikarya</taxon>
        <taxon>Ascomycota</taxon>
        <taxon>Pezizomycotina</taxon>
        <taxon>Leotiomycetes</taxon>
        <taxon>Helotiales</taxon>
        <taxon>Hyphodiscaceae</taxon>
        <taxon>Hyphodiscus</taxon>
    </lineage>
</organism>
<evidence type="ECO:0000256" key="1">
    <source>
        <dbReference type="ARBA" id="ARBA00006249"/>
    </source>
</evidence>
<keyword evidence="6" id="KW-0106">Calcium</keyword>
<dbReference type="GO" id="GO:0030600">
    <property type="term" value="F:feruloyl esterase activity"/>
    <property type="evidence" value="ECO:0007669"/>
    <property type="project" value="UniProtKB-ARBA"/>
</dbReference>
<keyword evidence="3" id="KW-0479">Metal-binding</keyword>
<dbReference type="InterPro" id="IPR029058">
    <property type="entry name" value="AB_hydrolase_fold"/>
</dbReference>
<evidence type="ECO:0000256" key="5">
    <source>
        <dbReference type="ARBA" id="ARBA00022801"/>
    </source>
</evidence>
<evidence type="ECO:0000256" key="8">
    <source>
        <dbReference type="RuleBase" id="RU361238"/>
    </source>
</evidence>
<keyword evidence="10" id="KW-1185">Reference proteome</keyword>
<proteinExistence type="inferred from homology"/>
<reference evidence="9" key="1">
    <citation type="submission" date="2019-07" db="EMBL/GenBank/DDBJ databases">
        <title>Hyphodiscus hymeniophilus genome sequencing and assembly.</title>
        <authorList>
            <person name="Kramer G."/>
            <person name="Nodwell J."/>
        </authorList>
    </citation>
    <scope>NUCLEOTIDE SEQUENCE</scope>
    <source>
        <strain evidence="9">ATCC 34498</strain>
    </source>
</reference>
<keyword evidence="5 8" id="KW-0378">Hydrolase</keyword>
<dbReference type="EMBL" id="VNKQ01000019">
    <property type="protein sequence ID" value="KAG0645294.1"/>
    <property type="molecule type" value="Genomic_DNA"/>
</dbReference>
<evidence type="ECO:0000256" key="7">
    <source>
        <dbReference type="ARBA" id="ARBA00023157"/>
    </source>
</evidence>
<keyword evidence="2" id="KW-0719">Serine esterase</keyword>
<evidence type="ECO:0000313" key="10">
    <source>
        <dbReference type="Proteomes" id="UP000785200"/>
    </source>
</evidence>
<evidence type="ECO:0000313" key="9">
    <source>
        <dbReference type="EMBL" id="KAG0645294.1"/>
    </source>
</evidence>
<comment type="similarity">
    <text evidence="1 8">Belongs to the tannase family.</text>
</comment>
<evidence type="ECO:0000256" key="6">
    <source>
        <dbReference type="ARBA" id="ARBA00022837"/>
    </source>
</evidence>
<comment type="caution">
    <text evidence="9">The sequence shown here is derived from an EMBL/GenBank/DDBJ whole genome shotgun (WGS) entry which is preliminary data.</text>
</comment>
<dbReference type="InterPro" id="IPR011118">
    <property type="entry name" value="Tannase/feruloyl_esterase"/>
</dbReference>
<evidence type="ECO:0000256" key="3">
    <source>
        <dbReference type="ARBA" id="ARBA00022723"/>
    </source>
</evidence>
<gene>
    <name evidence="9" type="ORF">D0Z07_8964</name>
</gene>
<dbReference type="PANTHER" id="PTHR33938:SF2">
    <property type="entry name" value="CARBOXYLIC ESTER HYDROLASE"/>
    <property type="match status" value="1"/>
</dbReference>
<dbReference type="Pfam" id="PF07519">
    <property type="entry name" value="Tannase"/>
    <property type="match status" value="1"/>
</dbReference>
<dbReference type="SUPFAM" id="SSF53474">
    <property type="entry name" value="alpha/beta-Hydrolases"/>
    <property type="match status" value="1"/>
</dbReference>
<name>A0A9P6SK04_9HELO</name>